<evidence type="ECO:0000313" key="5">
    <source>
        <dbReference type="Proteomes" id="UP000298416"/>
    </source>
</evidence>
<protein>
    <recommendedName>
        <fullName evidence="3">X8 domain-containing protein</fullName>
    </recommendedName>
</protein>
<sequence length="101" mass="10899">MTTNSPTPSGRSWCIATSSVSQAALQLALDYACGHGGADCQRNPIPTSCNFGGARPPPALIQMNFDNITELSRKGEKIEKSGEDKKSKNQSKTCESYFDRV</sequence>
<dbReference type="SMART" id="SM00768">
    <property type="entry name" value="X8"/>
    <property type="match status" value="1"/>
</dbReference>
<proteinExistence type="predicted"/>
<dbReference type="Proteomes" id="UP000298416">
    <property type="component" value="Unassembled WGS sequence"/>
</dbReference>
<evidence type="ECO:0000256" key="2">
    <source>
        <dbReference type="SAM" id="MobiDB-lite"/>
    </source>
</evidence>
<dbReference type="InterPro" id="IPR012946">
    <property type="entry name" value="X8"/>
</dbReference>
<evidence type="ECO:0000313" key="4">
    <source>
        <dbReference type="EMBL" id="KAG6419412.1"/>
    </source>
</evidence>
<reference evidence="4" key="1">
    <citation type="submission" date="2018-01" db="EMBL/GenBank/DDBJ databases">
        <authorList>
            <person name="Mao J.F."/>
        </authorList>
    </citation>
    <scope>NUCLEOTIDE SEQUENCE</scope>
    <source>
        <strain evidence="4">Huo1</strain>
        <tissue evidence="4">Leaf</tissue>
    </source>
</reference>
<name>A0A8X8ZW94_SALSN</name>
<feature type="compositionally biased region" description="Basic and acidic residues" evidence="2">
    <location>
        <begin position="73"/>
        <end position="87"/>
    </location>
</feature>
<dbReference type="AlphaFoldDB" id="A0A8X8ZW94"/>
<comment type="caution">
    <text evidence="4">The sequence shown here is derived from an EMBL/GenBank/DDBJ whole genome shotgun (WGS) entry which is preliminary data.</text>
</comment>
<organism evidence="4">
    <name type="scientific">Salvia splendens</name>
    <name type="common">Scarlet sage</name>
    <dbReference type="NCBI Taxonomy" id="180675"/>
    <lineage>
        <taxon>Eukaryota</taxon>
        <taxon>Viridiplantae</taxon>
        <taxon>Streptophyta</taxon>
        <taxon>Embryophyta</taxon>
        <taxon>Tracheophyta</taxon>
        <taxon>Spermatophyta</taxon>
        <taxon>Magnoliopsida</taxon>
        <taxon>eudicotyledons</taxon>
        <taxon>Gunneridae</taxon>
        <taxon>Pentapetalae</taxon>
        <taxon>asterids</taxon>
        <taxon>lamiids</taxon>
        <taxon>Lamiales</taxon>
        <taxon>Lamiaceae</taxon>
        <taxon>Nepetoideae</taxon>
        <taxon>Mentheae</taxon>
        <taxon>Salviinae</taxon>
        <taxon>Salvia</taxon>
        <taxon>Salvia subgen. Calosphace</taxon>
        <taxon>core Calosphace</taxon>
    </lineage>
</organism>
<evidence type="ECO:0000259" key="3">
    <source>
        <dbReference type="SMART" id="SM00768"/>
    </source>
</evidence>
<dbReference type="EMBL" id="PNBA02000007">
    <property type="protein sequence ID" value="KAG6419412.1"/>
    <property type="molecule type" value="Genomic_DNA"/>
</dbReference>
<feature type="domain" description="X8" evidence="3">
    <location>
        <begin position="12"/>
        <end position="96"/>
    </location>
</feature>
<keyword evidence="5" id="KW-1185">Reference proteome</keyword>
<feature type="region of interest" description="Disordered" evidence="2">
    <location>
        <begin position="73"/>
        <end position="101"/>
    </location>
</feature>
<gene>
    <name evidence="4" type="ORF">SASPL_121634</name>
</gene>
<reference evidence="4" key="2">
    <citation type="submission" date="2020-08" db="EMBL/GenBank/DDBJ databases">
        <title>Plant Genome Project.</title>
        <authorList>
            <person name="Zhang R.-G."/>
        </authorList>
    </citation>
    <scope>NUCLEOTIDE SEQUENCE</scope>
    <source>
        <strain evidence="4">Huo1</strain>
        <tissue evidence="4">Leaf</tissue>
    </source>
</reference>
<accession>A0A8X8ZW94</accession>
<evidence type="ECO:0000256" key="1">
    <source>
        <dbReference type="ARBA" id="ARBA00022729"/>
    </source>
</evidence>
<keyword evidence="1" id="KW-0732">Signal</keyword>